<comment type="subcellular location">
    <subcellularLocation>
        <location evidence="1">Endoplasmic reticulum membrane</location>
        <topology evidence="1">Multi-pass membrane protein</topology>
    </subcellularLocation>
</comment>
<keyword evidence="4 12" id="KW-0812">Transmembrane</keyword>
<accession>A0A7I8W1B0</accession>
<keyword evidence="5" id="KW-0053">Apoptosis</keyword>
<dbReference type="Proteomes" id="UP000549394">
    <property type="component" value="Unassembled WGS sequence"/>
</dbReference>
<evidence type="ECO:0000256" key="11">
    <source>
        <dbReference type="SAM" id="MobiDB-lite"/>
    </source>
</evidence>
<comment type="function">
    <text evidence="10">Critical mediator, in cooperation with CASP4, of endoplasmic reticulum-stress induced apoptosis. Required or the activation of CASP4 following endoplasmic reticulum stress.</text>
</comment>
<evidence type="ECO:0000256" key="6">
    <source>
        <dbReference type="ARBA" id="ARBA00022824"/>
    </source>
</evidence>
<comment type="similarity">
    <text evidence="2">Belongs to the TMEM214 family.</text>
</comment>
<evidence type="ECO:0000313" key="13">
    <source>
        <dbReference type="EMBL" id="CAD5120536.1"/>
    </source>
</evidence>
<keyword evidence="7 12" id="KW-1133">Transmembrane helix</keyword>
<dbReference type="Pfam" id="PF10151">
    <property type="entry name" value="TMEM214"/>
    <property type="match status" value="1"/>
</dbReference>
<evidence type="ECO:0000256" key="1">
    <source>
        <dbReference type="ARBA" id="ARBA00004477"/>
    </source>
</evidence>
<feature type="compositionally biased region" description="Basic and acidic residues" evidence="11">
    <location>
        <begin position="26"/>
        <end position="39"/>
    </location>
</feature>
<evidence type="ECO:0000256" key="3">
    <source>
        <dbReference type="ARBA" id="ARBA00011720"/>
    </source>
</evidence>
<feature type="compositionally biased region" description="Polar residues" evidence="11">
    <location>
        <begin position="1"/>
        <end position="10"/>
    </location>
</feature>
<evidence type="ECO:0000256" key="5">
    <source>
        <dbReference type="ARBA" id="ARBA00022703"/>
    </source>
</evidence>
<keyword evidence="9" id="KW-0325">Glycoprotein</keyword>
<protein>
    <submittedName>
        <fullName evidence="13">DgyrCDS9102</fullName>
    </submittedName>
</protein>
<evidence type="ECO:0000256" key="9">
    <source>
        <dbReference type="ARBA" id="ARBA00023180"/>
    </source>
</evidence>
<dbReference type="GO" id="GO:0006915">
    <property type="term" value="P:apoptotic process"/>
    <property type="evidence" value="ECO:0007669"/>
    <property type="project" value="UniProtKB-KW"/>
</dbReference>
<keyword evidence="14" id="KW-1185">Reference proteome</keyword>
<comment type="caution">
    <text evidence="13">The sequence shown here is derived from an EMBL/GenBank/DDBJ whole genome shotgun (WGS) entry which is preliminary data.</text>
</comment>
<sequence>MSSADTSWTTVVKPGRNGLKNQKKITKIEKQLIKDRMPKLEQAPPLRESETSFDAFKKQNGNPKPQKSSPEKESKNSKPKSPKPTPPVKKSTNLKTAINELETDEFNRMLNQDKKNFSSNKDIWLKNLAAMLNVRLENVPEAIISEDDDELLEEYPLNLLGSGLRKLFDNLIRTLDEEEIFDVLSFLCEQLMNDKAKTPVHGHKMVFQLIVLERPVSVMTFIIQWASKIPTMKSKINRSLHVLYSFGQVGIKSFENGLRVWHVIMVPLLNVKGLTGFCIAYLEKLISKHINSCKSLSGLEIPKLYEVLSFDLKLPGDKKKKMYTSFEKLVLKCLENAKLEVVQVVFESILCKLTKNCTSTTEAYILFILKCCLENDICFGVWENIYANNLQSSEILLSSILNSKEEKFWESINKKKLGNTLKNFEKQNHTLLQKDESGKLKHLLGKKDYYQQLEANRKFRNSQGSFVGKFLFYAIIVFAGIVIYDSYVHNGFYESKTFRTLNDIGAVSASKFVYAKSLIAFELVQRWCQDNVPYYYAAVSKVLSPYLTQFWKWVYETSLTLAKISEPYRIIALQKIEKAFITIDKYIPIVKEFVFYYSQLVIDYVIHYGTIVWNVCKPYIFKLGTWIQHNILEADLLMDGYFVNFGSNVYEYFNTAITWCKETMKSIGNTK</sequence>
<evidence type="ECO:0000256" key="10">
    <source>
        <dbReference type="ARBA" id="ARBA00024938"/>
    </source>
</evidence>
<name>A0A7I8W1B0_9ANNE</name>
<dbReference type="PANTHER" id="PTHR13448:SF0">
    <property type="entry name" value="TRANSMEMBRANE PROTEIN 214"/>
    <property type="match status" value="1"/>
</dbReference>
<feature type="transmembrane region" description="Helical" evidence="12">
    <location>
        <begin position="466"/>
        <end position="484"/>
    </location>
</feature>
<evidence type="ECO:0000256" key="8">
    <source>
        <dbReference type="ARBA" id="ARBA00023136"/>
    </source>
</evidence>
<organism evidence="13 14">
    <name type="scientific">Dimorphilus gyrociliatus</name>
    <dbReference type="NCBI Taxonomy" id="2664684"/>
    <lineage>
        <taxon>Eukaryota</taxon>
        <taxon>Metazoa</taxon>
        <taxon>Spiralia</taxon>
        <taxon>Lophotrochozoa</taxon>
        <taxon>Annelida</taxon>
        <taxon>Polychaeta</taxon>
        <taxon>Polychaeta incertae sedis</taxon>
        <taxon>Dinophilidae</taxon>
        <taxon>Dimorphilus</taxon>
    </lineage>
</organism>
<comment type="subunit">
    <text evidence="3">Constitutively interacts with CASP4; required for the localization of procaspase 4 to the ER.</text>
</comment>
<reference evidence="13 14" key="1">
    <citation type="submission" date="2020-08" db="EMBL/GenBank/DDBJ databases">
        <authorList>
            <person name="Hejnol A."/>
        </authorList>
    </citation>
    <scope>NUCLEOTIDE SEQUENCE [LARGE SCALE GENOMIC DNA]</scope>
</reference>
<dbReference type="GO" id="GO:0005794">
    <property type="term" value="C:Golgi apparatus"/>
    <property type="evidence" value="ECO:0007669"/>
    <property type="project" value="TreeGrafter"/>
</dbReference>
<evidence type="ECO:0000256" key="12">
    <source>
        <dbReference type="SAM" id="Phobius"/>
    </source>
</evidence>
<feature type="transmembrane region" description="Helical" evidence="12">
    <location>
        <begin position="260"/>
        <end position="282"/>
    </location>
</feature>
<proteinExistence type="inferred from homology"/>
<dbReference type="GO" id="GO:0005789">
    <property type="term" value="C:endoplasmic reticulum membrane"/>
    <property type="evidence" value="ECO:0007669"/>
    <property type="project" value="UniProtKB-SubCell"/>
</dbReference>
<evidence type="ECO:0000256" key="7">
    <source>
        <dbReference type="ARBA" id="ARBA00022989"/>
    </source>
</evidence>
<dbReference type="EMBL" id="CAJFCJ010000012">
    <property type="protein sequence ID" value="CAD5120536.1"/>
    <property type="molecule type" value="Genomic_DNA"/>
</dbReference>
<evidence type="ECO:0000256" key="4">
    <source>
        <dbReference type="ARBA" id="ARBA00022692"/>
    </source>
</evidence>
<keyword evidence="6" id="KW-0256">Endoplasmic reticulum</keyword>
<keyword evidence="8 12" id="KW-0472">Membrane</keyword>
<dbReference type="OrthoDB" id="10022292at2759"/>
<dbReference type="InterPro" id="IPR019308">
    <property type="entry name" value="TMEM214"/>
</dbReference>
<dbReference type="PANTHER" id="PTHR13448">
    <property type="entry name" value="TRANSMEMBRANE PROTEIN 214"/>
    <property type="match status" value="1"/>
</dbReference>
<evidence type="ECO:0000313" key="14">
    <source>
        <dbReference type="Proteomes" id="UP000549394"/>
    </source>
</evidence>
<feature type="region of interest" description="Disordered" evidence="11">
    <location>
        <begin position="1"/>
        <end position="94"/>
    </location>
</feature>
<gene>
    <name evidence="13" type="ORF">DGYR_LOCUS8624</name>
</gene>
<evidence type="ECO:0000256" key="2">
    <source>
        <dbReference type="ARBA" id="ARBA00007984"/>
    </source>
</evidence>
<dbReference type="AlphaFoldDB" id="A0A7I8W1B0"/>